<dbReference type="RefSeq" id="WP_106874521.1">
    <property type="nucleotide sequence ID" value="NZ_CP027845.1"/>
</dbReference>
<dbReference type="CDD" id="cd18126">
    <property type="entry name" value="GAPDH_I_C"/>
    <property type="match status" value="1"/>
</dbReference>
<evidence type="ECO:0000313" key="10">
    <source>
        <dbReference type="Proteomes" id="UP000241762"/>
    </source>
</evidence>
<dbReference type="KEGG" id="ptc:phytr_7300"/>
<reference evidence="9 10" key="1">
    <citation type="submission" date="2018-03" db="EMBL/GenBank/DDBJ databases">
        <title>A gene transfer event suggests a long-term partnership between eustigmatophyte algae and a novel lineage of endosymbiotic bacteria.</title>
        <authorList>
            <person name="Yurchenko T."/>
            <person name="Sevcikova T."/>
            <person name="Pribyl P."/>
            <person name="El Karkouri K."/>
            <person name="Klimes V."/>
            <person name="Amaral R."/>
            <person name="Zbrankova V."/>
            <person name="Kim E."/>
            <person name="Raoult D."/>
            <person name="Santos L.M.A."/>
            <person name="Elias M."/>
        </authorList>
    </citation>
    <scope>NUCLEOTIDE SEQUENCE [LARGE SCALE GENOMIC DNA]</scope>
    <source>
        <strain evidence="9">CCALA 838</strain>
    </source>
</reference>
<dbReference type="Proteomes" id="UP000241762">
    <property type="component" value="Chromosome"/>
</dbReference>
<feature type="domain" description="Glyceraldehyde 3-phosphate dehydrogenase NAD(P) binding" evidence="8">
    <location>
        <begin position="1"/>
        <end position="142"/>
    </location>
</feature>
<dbReference type="FunFam" id="3.30.360.10:FF:000002">
    <property type="entry name" value="Glyceraldehyde-3-phosphate dehydrogenase"/>
    <property type="match status" value="1"/>
</dbReference>
<dbReference type="PIRSF" id="PIRSF000149">
    <property type="entry name" value="GAP_DH"/>
    <property type="match status" value="1"/>
</dbReference>
<dbReference type="FunFam" id="3.40.50.720:FF:000001">
    <property type="entry name" value="Glyceraldehyde-3-phosphate dehydrogenase"/>
    <property type="match status" value="1"/>
</dbReference>
<feature type="binding site" evidence="5">
    <location>
        <position position="304"/>
    </location>
    <ligand>
        <name>NAD(+)</name>
        <dbReference type="ChEBI" id="CHEBI:57540"/>
    </ligand>
</feature>
<feature type="binding site" evidence="5">
    <location>
        <position position="111"/>
    </location>
    <ligand>
        <name>NAD(+)</name>
        <dbReference type="ChEBI" id="CHEBI:57540"/>
    </ligand>
</feature>
<dbReference type="InterPro" id="IPR020828">
    <property type="entry name" value="GlycerAld_3-P_DH_NAD(P)-bd"/>
</dbReference>
<name>A0A2P1P8R6_9RICK</name>
<feature type="active site" description="Nucleophile" evidence="4">
    <location>
        <position position="142"/>
    </location>
</feature>
<dbReference type="Pfam" id="PF02800">
    <property type="entry name" value="Gp_dh_C"/>
    <property type="match status" value="1"/>
</dbReference>
<dbReference type="InterPro" id="IPR020831">
    <property type="entry name" value="GlycerAld/Erythrose_P_DH"/>
</dbReference>
<feature type="site" description="Activates thiol group during catalysis" evidence="6">
    <location>
        <position position="169"/>
    </location>
</feature>
<dbReference type="Gene3D" id="3.40.50.720">
    <property type="entry name" value="NAD(P)-binding Rossmann-like Domain"/>
    <property type="match status" value="1"/>
</dbReference>
<dbReference type="PANTHER" id="PTHR43148">
    <property type="entry name" value="GLYCERALDEHYDE-3-PHOSPHATE DEHYDROGENASE 2"/>
    <property type="match status" value="1"/>
</dbReference>
<dbReference type="PRINTS" id="PR00078">
    <property type="entry name" value="G3PDHDRGNASE"/>
</dbReference>
<gene>
    <name evidence="9" type="ORF">phytr_7300</name>
</gene>
<evidence type="ECO:0000313" key="9">
    <source>
        <dbReference type="EMBL" id="AVP87668.1"/>
    </source>
</evidence>
<feature type="binding site" evidence="5">
    <location>
        <begin position="10"/>
        <end position="11"/>
    </location>
    <ligand>
        <name>NAD(+)</name>
        <dbReference type="ChEBI" id="CHEBI:57540"/>
    </ligand>
</feature>
<evidence type="ECO:0000256" key="1">
    <source>
        <dbReference type="ARBA" id="ARBA00007406"/>
    </source>
</evidence>
<protein>
    <recommendedName>
        <fullName evidence="8">Glyceraldehyde 3-phosphate dehydrogenase NAD(P) binding domain-containing protein</fullName>
    </recommendedName>
</protein>
<keyword evidence="10" id="KW-1185">Reference proteome</keyword>
<keyword evidence="3" id="KW-0560">Oxidoreductase</keyword>
<keyword evidence="5" id="KW-0547">Nucleotide-binding</keyword>
<dbReference type="Gene3D" id="3.30.360.10">
    <property type="entry name" value="Dihydrodipicolinate Reductase, domain 2"/>
    <property type="match status" value="1"/>
</dbReference>
<accession>A0A2P1P8R6</accession>
<proteinExistence type="inferred from homology"/>
<dbReference type="SUPFAM" id="SSF55347">
    <property type="entry name" value="Glyceraldehyde-3-phosphate dehydrogenase-like, C-terminal domain"/>
    <property type="match status" value="1"/>
</dbReference>
<keyword evidence="5" id="KW-0520">NAD</keyword>
<dbReference type="Pfam" id="PF00044">
    <property type="entry name" value="Gp_dh_N"/>
    <property type="match status" value="1"/>
</dbReference>
<dbReference type="InterPro" id="IPR020829">
    <property type="entry name" value="GlycerAld_3-P_DH_cat"/>
</dbReference>
<evidence type="ECO:0000259" key="8">
    <source>
        <dbReference type="SMART" id="SM00846"/>
    </source>
</evidence>
<evidence type="ECO:0000256" key="6">
    <source>
        <dbReference type="PIRSR" id="PIRSR000149-4"/>
    </source>
</evidence>
<dbReference type="AlphaFoldDB" id="A0A2P1P8R6"/>
<dbReference type="GO" id="GO:0051287">
    <property type="term" value="F:NAD binding"/>
    <property type="evidence" value="ECO:0007669"/>
    <property type="project" value="InterPro"/>
</dbReference>
<evidence type="ECO:0000256" key="5">
    <source>
        <dbReference type="PIRSR" id="PIRSR000149-3"/>
    </source>
</evidence>
<dbReference type="SUPFAM" id="SSF51735">
    <property type="entry name" value="NAD(P)-binding Rossmann-fold domains"/>
    <property type="match status" value="1"/>
</dbReference>
<dbReference type="OrthoDB" id="9803304at2"/>
<evidence type="ECO:0000256" key="2">
    <source>
        <dbReference type="ARBA" id="ARBA00011881"/>
    </source>
</evidence>
<evidence type="ECO:0000256" key="4">
    <source>
        <dbReference type="PIRSR" id="PIRSR000149-1"/>
    </source>
</evidence>
<sequence>MKVGINGLGRIGRLLLRKLLEEKIEVTQINTSAKPSDLAHLIEYDSTHGKAPFEIEIDEDKLIINKHKIKVSSYKDITQIPWEVDLVFECSGKCKNKESAAKHKANKIVVSSPCEGADSTIVLGANDQELKKNHKVISIGSCTTNALAPVVKILHEKFGILSGYATTVHSYTFDQNLLDNFHDDIRRARSASCNMIPTKSGISQALKIVLPKIGHKISGSAIRVPVPNVSLVDFSFYSARPTSKDEVNNVMEKASWKIPKILSIAKKPLVSGDFNHTTFSSIFDPFETSVVEKSFVRVLAWYDNEWGFVNRLFDIYEKIRTSR</sequence>
<dbReference type="GO" id="GO:0016620">
    <property type="term" value="F:oxidoreductase activity, acting on the aldehyde or oxo group of donors, NAD or NADP as acceptor"/>
    <property type="evidence" value="ECO:0007669"/>
    <property type="project" value="InterPro"/>
</dbReference>
<evidence type="ECO:0000256" key="7">
    <source>
        <dbReference type="RuleBase" id="RU000397"/>
    </source>
</evidence>
<evidence type="ECO:0000256" key="3">
    <source>
        <dbReference type="ARBA" id="ARBA00023002"/>
    </source>
</evidence>
<dbReference type="EMBL" id="CP027845">
    <property type="protein sequence ID" value="AVP87668.1"/>
    <property type="molecule type" value="Genomic_DNA"/>
</dbReference>
<comment type="similarity">
    <text evidence="1 7">Belongs to the glyceraldehyde-3-phosphate dehydrogenase family.</text>
</comment>
<dbReference type="SMART" id="SM00846">
    <property type="entry name" value="Gp_dh_N"/>
    <property type="match status" value="1"/>
</dbReference>
<dbReference type="InterPro" id="IPR036291">
    <property type="entry name" value="NAD(P)-bd_dom_sf"/>
</dbReference>
<organism evidence="9 10">
    <name type="scientific">Candidatus Phycorickettsia trachydisci</name>
    <dbReference type="NCBI Taxonomy" id="2115978"/>
    <lineage>
        <taxon>Bacteria</taxon>
        <taxon>Pseudomonadati</taxon>
        <taxon>Pseudomonadota</taxon>
        <taxon>Alphaproteobacteria</taxon>
        <taxon>Rickettsiales</taxon>
        <taxon>Rickettsiaceae</taxon>
        <taxon>Candidatus Phycorickettsia</taxon>
    </lineage>
</organism>
<comment type="subunit">
    <text evidence="2">Homotetramer.</text>
</comment>